<dbReference type="Proteomes" id="UP000266861">
    <property type="component" value="Unassembled WGS sequence"/>
</dbReference>
<evidence type="ECO:0008006" key="3">
    <source>
        <dbReference type="Google" id="ProtNLM"/>
    </source>
</evidence>
<keyword evidence="2" id="KW-1185">Reference proteome</keyword>
<proteinExistence type="predicted"/>
<comment type="caution">
    <text evidence="1">The sequence shown here is derived from an EMBL/GenBank/DDBJ whole genome shotgun (WGS) entry which is preliminary data.</text>
</comment>
<evidence type="ECO:0000313" key="2">
    <source>
        <dbReference type="Proteomes" id="UP000266861"/>
    </source>
</evidence>
<reference evidence="1 2" key="1">
    <citation type="submission" date="2018-08" db="EMBL/GenBank/DDBJ databases">
        <title>Genome and evolution of the arbuscular mycorrhizal fungus Diversispora epigaea (formerly Glomus versiforme) and its bacterial endosymbionts.</title>
        <authorList>
            <person name="Sun X."/>
            <person name="Fei Z."/>
            <person name="Harrison M."/>
        </authorList>
    </citation>
    <scope>NUCLEOTIDE SEQUENCE [LARGE SCALE GENOMIC DNA]</scope>
    <source>
        <strain evidence="1 2">IT104</strain>
    </source>
</reference>
<dbReference type="STRING" id="1348612.A0A397HW04"/>
<gene>
    <name evidence="1" type="ORF">Glove_301g47</name>
</gene>
<dbReference type="EMBL" id="PQFF01000275">
    <property type="protein sequence ID" value="RHZ67419.1"/>
    <property type="molecule type" value="Genomic_DNA"/>
</dbReference>
<name>A0A397HW04_9GLOM</name>
<dbReference type="AlphaFoldDB" id="A0A397HW04"/>
<sequence length="206" mass="24382">MDPAMDAACQTTYSNAYHIHCIWHMAQNKNKLSTTDYKKFICDFWKTHNLLYAEVFEERFQTLLNNFPNSNSYLHDLIYSTRYLWAYNAWNNIDLIFNELFVRTLSKNLKSIHNNNDKHFKQALNYSLDDNNQENLDILEDKNSIDELKISNGRIYDVDSIEDPVKYQENVYEEDGKDLNNSSNINRRKCGLCHKIGYYSSKCSNK</sequence>
<dbReference type="OrthoDB" id="2430494at2759"/>
<organism evidence="1 2">
    <name type="scientific">Diversispora epigaea</name>
    <dbReference type="NCBI Taxonomy" id="1348612"/>
    <lineage>
        <taxon>Eukaryota</taxon>
        <taxon>Fungi</taxon>
        <taxon>Fungi incertae sedis</taxon>
        <taxon>Mucoromycota</taxon>
        <taxon>Glomeromycotina</taxon>
        <taxon>Glomeromycetes</taxon>
        <taxon>Diversisporales</taxon>
        <taxon>Diversisporaceae</taxon>
        <taxon>Diversispora</taxon>
    </lineage>
</organism>
<accession>A0A397HW04</accession>
<evidence type="ECO:0000313" key="1">
    <source>
        <dbReference type="EMBL" id="RHZ67419.1"/>
    </source>
</evidence>
<protein>
    <recommendedName>
        <fullName evidence="3">MULE transposase domain-containing protein</fullName>
    </recommendedName>
</protein>